<proteinExistence type="predicted"/>
<evidence type="ECO:0000256" key="1">
    <source>
        <dbReference type="SAM" id="Coils"/>
    </source>
</evidence>
<reference evidence="3 4" key="1">
    <citation type="submission" date="2023-03" db="EMBL/GenBank/DDBJ databases">
        <title>MT1 and MT2 Draft Genomes of Novel Species.</title>
        <authorList>
            <person name="Venkateswaran K."/>
        </authorList>
    </citation>
    <scope>NUCLEOTIDE SEQUENCE [LARGE SCALE GENOMIC DNA]</scope>
    <source>
        <strain evidence="3 4">IF8SW-P5</strain>
    </source>
</reference>
<dbReference type="GO" id="GO:0016787">
    <property type="term" value="F:hydrolase activity"/>
    <property type="evidence" value="ECO:0007669"/>
    <property type="project" value="UniProtKB-KW"/>
</dbReference>
<keyword evidence="1" id="KW-0175">Coiled coil</keyword>
<dbReference type="SUPFAM" id="SSF53474">
    <property type="entry name" value="alpha/beta-Hydrolases"/>
    <property type="match status" value="1"/>
</dbReference>
<evidence type="ECO:0000313" key="4">
    <source>
        <dbReference type="Proteomes" id="UP001630303"/>
    </source>
</evidence>
<keyword evidence="4" id="KW-1185">Reference proteome</keyword>
<gene>
    <name evidence="3" type="ORF">P5G46_01190</name>
</gene>
<dbReference type="RefSeq" id="WP_408904792.1">
    <property type="nucleotide sequence ID" value="NZ_JAROCE010000001.1"/>
</dbReference>
<evidence type="ECO:0000313" key="3">
    <source>
        <dbReference type="EMBL" id="MFM2719123.1"/>
    </source>
</evidence>
<accession>A0ABW9GGA7</accession>
<feature type="coiled-coil region" evidence="1">
    <location>
        <begin position="155"/>
        <end position="189"/>
    </location>
</feature>
<dbReference type="EMBL" id="JAROCE010000001">
    <property type="protein sequence ID" value="MFM2719123.1"/>
    <property type="molecule type" value="Genomic_DNA"/>
</dbReference>
<name>A0ABW9GGA7_9MICO</name>
<protein>
    <submittedName>
        <fullName evidence="3">Alpha/beta hydrolase</fullName>
    </submittedName>
</protein>
<evidence type="ECO:0000259" key="2">
    <source>
        <dbReference type="Pfam" id="PF06259"/>
    </source>
</evidence>
<feature type="domain" description="DUF1023" evidence="2">
    <location>
        <begin position="376"/>
        <end position="525"/>
    </location>
</feature>
<organism evidence="3 4">
    <name type="scientific">Microbacterium mcarthurae</name>
    <dbReference type="NCBI Taxonomy" id="3035918"/>
    <lineage>
        <taxon>Bacteria</taxon>
        <taxon>Bacillati</taxon>
        <taxon>Actinomycetota</taxon>
        <taxon>Actinomycetes</taxon>
        <taxon>Micrococcales</taxon>
        <taxon>Microbacteriaceae</taxon>
        <taxon>Microbacterium</taxon>
    </lineage>
</organism>
<dbReference type="InterPro" id="IPR010427">
    <property type="entry name" value="DUF1023"/>
</dbReference>
<dbReference type="Proteomes" id="UP001630303">
    <property type="component" value="Unassembled WGS sequence"/>
</dbReference>
<dbReference type="InterPro" id="IPR029058">
    <property type="entry name" value="AB_hydrolase_fold"/>
</dbReference>
<dbReference type="Pfam" id="PF06259">
    <property type="entry name" value="Abhydrolase_8"/>
    <property type="match status" value="1"/>
</dbReference>
<comment type="caution">
    <text evidence="3">The sequence shown here is derived from an EMBL/GenBank/DDBJ whole genome shotgun (WGS) entry which is preliminary data.</text>
</comment>
<keyword evidence="3" id="KW-0378">Hydrolase</keyword>
<sequence length="654" mass="69119">MSTPSVDDLPQLVDPAVLTGLGDRIVSVANATQTSMADVQQRWSVLGDTEVFHVTGAEAVPRMLDRPVSDARGFSEALVEARNALWDAGSSEFPSLKQRREELASRIPSVVAAYDSAAEASALANATYRSTRGSDVDASVAADASLARLNASTTLNSAESALDTLRSDIDRFRRDVEDAEDRLASRLRNVSGGTEVLGAGGEPVRVAQLFWGFSESAYPGAPSAASVSRSLSEQLTYDLGRAAERRIDWLSTADTHDVQRWLDAHPDFVQSVAFVEPERAGDLFTDLAAASAAAPNGEWNGGPLGQLLALAPLVVGNLNGIPAAQRGIFNRAGLADVLARDDLDDETRSKLDRLRSVVEKRSDDGSLPTLLSFFIDTEGSPRANIAFGDVETADQVTTLTHGIRTDLGSLQEWARGGADLQSALTNELERTSQSSTTAVVLVMDWDSGGALSVGGIDRPDAGAARLSQTLRGLHVANPGAQLNTGAHSLGTTMTGQAVADNPGLVSHVWFFGSAGITAQTGHELAEQIRSGETTVSATHADDDSIAAWGRKDWLGSLHAEDPRDVPGVQAFGSNGGVVADYGSLRGEYGESTDSHDAHNSTKDEFVGWGVGWDGSPIPLYEPTPQTGYLDPSAESFKHFVVGLREALDTTGASR</sequence>